<dbReference type="Pfam" id="PF07669">
    <property type="entry name" value="Eco57I"/>
    <property type="match status" value="1"/>
</dbReference>
<keyword evidence="4" id="KW-0949">S-adenosyl-L-methionine</keyword>
<gene>
    <name evidence="10" type="primary">paeR7IM_2</name>
    <name evidence="10" type="ORF">DDT42_02033</name>
</gene>
<dbReference type="AlphaFoldDB" id="A0A9E2BJA3"/>
<dbReference type="EMBL" id="QLTW01000349">
    <property type="protein sequence ID" value="MBT9146151.1"/>
    <property type="molecule type" value="Genomic_DNA"/>
</dbReference>
<proteinExistence type="predicted"/>
<evidence type="ECO:0000313" key="10">
    <source>
        <dbReference type="EMBL" id="MBT9146151.1"/>
    </source>
</evidence>
<evidence type="ECO:0000256" key="6">
    <source>
        <dbReference type="ARBA" id="ARBA00023125"/>
    </source>
</evidence>
<dbReference type="PANTHER" id="PTHR33841">
    <property type="entry name" value="DNA METHYLTRANSFERASE YEEA-RELATED"/>
    <property type="match status" value="1"/>
</dbReference>
<dbReference type="PROSITE" id="PS00092">
    <property type="entry name" value="N6_MTASE"/>
    <property type="match status" value="1"/>
</dbReference>
<dbReference type="GO" id="GO:0032259">
    <property type="term" value="P:methylation"/>
    <property type="evidence" value="ECO:0007669"/>
    <property type="project" value="UniProtKB-KW"/>
</dbReference>
<dbReference type="SUPFAM" id="SSF53335">
    <property type="entry name" value="S-adenosyl-L-methionine-dependent methyltransferases"/>
    <property type="match status" value="1"/>
</dbReference>
<evidence type="ECO:0000256" key="3">
    <source>
        <dbReference type="ARBA" id="ARBA00022679"/>
    </source>
</evidence>
<dbReference type="InterPro" id="IPR011639">
    <property type="entry name" value="MethylTrfase_TaqI-like_dom"/>
</dbReference>
<keyword evidence="6" id="KW-0238">DNA-binding</keyword>
<dbReference type="Pfam" id="PF12950">
    <property type="entry name" value="TaqI_C"/>
    <property type="match status" value="1"/>
</dbReference>
<evidence type="ECO:0000256" key="4">
    <source>
        <dbReference type="ARBA" id="ARBA00022691"/>
    </source>
</evidence>
<name>A0A9E2BJA3_PSYF1</name>
<protein>
    <recommendedName>
        <fullName evidence="1">site-specific DNA-methyltransferase (adenine-specific)</fullName>
        <ecNumber evidence="1">2.1.1.72</ecNumber>
    </recommendedName>
</protein>
<evidence type="ECO:0000259" key="9">
    <source>
        <dbReference type="Pfam" id="PF12950"/>
    </source>
</evidence>
<accession>A0A9E2BJA3</accession>
<dbReference type="Proteomes" id="UP000811545">
    <property type="component" value="Unassembled WGS sequence"/>
</dbReference>
<evidence type="ECO:0000256" key="2">
    <source>
        <dbReference type="ARBA" id="ARBA00022603"/>
    </source>
</evidence>
<evidence type="ECO:0000259" key="8">
    <source>
        <dbReference type="Pfam" id="PF07669"/>
    </source>
</evidence>
<dbReference type="InterPro" id="IPR050953">
    <property type="entry name" value="N4_N6_ade-DNA_methylase"/>
</dbReference>
<dbReference type="Gene3D" id="3.40.50.150">
    <property type="entry name" value="Vaccinia Virus protein VP39"/>
    <property type="match status" value="1"/>
</dbReference>
<dbReference type="InterPro" id="IPR029063">
    <property type="entry name" value="SAM-dependent_MTases_sf"/>
</dbReference>
<evidence type="ECO:0000256" key="5">
    <source>
        <dbReference type="ARBA" id="ARBA00022747"/>
    </source>
</evidence>
<comment type="catalytic activity">
    <reaction evidence="7">
        <text>a 2'-deoxyadenosine in DNA + S-adenosyl-L-methionine = an N(6)-methyl-2'-deoxyadenosine in DNA + S-adenosyl-L-homocysteine + H(+)</text>
        <dbReference type="Rhea" id="RHEA:15197"/>
        <dbReference type="Rhea" id="RHEA-COMP:12418"/>
        <dbReference type="Rhea" id="RHEA-COMP:12419"/>
        <dbReference type="ChEBI" id="CHEBI:15378"/>
        <dbReference type="ChEBI" id="CHEBI:57856"/>
        <dbReference type="ChEBI" id="CHEBI:59789"/>
        <dbReference type="ChEBI" id="CHEBI:90615"/>
        <dbReference type="ChEBI" id="CHEBI:90616"/>
        <dbReference type="EC" id="2.1.1.72"/>
    </reaction>
</comment>
<keyword evidence="2 10" id="KW-0489">Methyltransferase</keyword>
<dbReference type="EC" id="2.1.1.72" evidence="1"/>
<feature type="domain" description="Type II methyltransferase M.TaqI-like" evidence="8">
    <location>
        <begin position="25"/>
        <end position="156"/>
    </location>
</feature>
<organism evidence="10 11">
    <name type="scientific">Psychracetigena formicireducens</name>
    <dbReference type="NCBI Taxonomy" id="2986056"/>
    <lineage>
        <taxon>Bacteria</taxon>
        <taxon>Bacillati</taxon>
        <taxon>Candidatus Lithacetigenota</taxon>
        <taxon>Candidatus Psychracetigena</taxon>
    </lineage>
</organism>
<comment type="caution">
    <text evidence="10">The sequence shown here is derived from an EMBL/GenBank/DDBJ whole genome shotgun (WGS) entry which is preliminary data.</text>
</comment>
<dbReference type="GO" id="GO:0009007">
    <property type="term" value="F:site-specific DNA-methyltransferase (adenine-specific) activity"/>
    <property type="evidence" value="ECO:0007669"/>
    <property type="project" value="UniProtKB-EC"/>
</dbReference>
<sequence length="509" mass="60265">MFNNELFQRLEDLIPLHFSETNAKKKQICKIEIDSLINQISNNDQNFDFKVYFSNVFHEKGGFDVVIANPPYVRQEKIKDQKQALQKRGYEVYNSTSNLYTYFYERSHHILKPNGFSCFISSNKWMRAKYGEKLRKFFKDKTTLKQIIDFKGYQVFEATVDTDILLFQKTEPSGNIVHILNIQQDFTPSTDITNYFNSHKLKMKQSELDSNCFTFADETILDLKKKIEEKGIPLKNWDVRICFGIKTGFNEAFIIDTETKERLCREDPKSVEILKPILRGRDIYRYGYKWAGLWLIKIESRWTNQNRSKKAPEVFFKESYPAVYIHLKTFGNTKGKGKGLFNRDDQGDYWWELRDCAYYPEFEKEKIVWQEIVEHSCFTWDINKFYGLAKVFIMTGKESNKYLLTILNSKLGDFSMKKYYSPFLGTKASEFKKEWVQKMPIPKISMVNQKPFIEFVDQILAITKTEDYLENPTKQAKVKEYERQIDQMVYELYGLTEEEIKIVEGSVGR</sequence>
<feature type="domain" description="TaqI-like C-terminal specificity" evidence="9">
    <location>
        <begin position="275"/>
        <end position="441"/>
    </location>
</feature>
<evidence type="ECO:0000256" key="1">
    <source>
        <dbReference type="ARBA" id="ARBA00011900"/>
    </source>
</evidence>
<keyword evidence="3 10" id="KW-0808">Transferase</keyword>
<evidence type="ECO:0000256" key="7">
    <source>
        <dbReference type="ARBA" id="ARBA00047942"/>
    </source>
</evidence>
<dbReference type="InterPro" id="IPR002052">
    <property type="entry name" value="DNA_methylase_N6_adenine_CS"/>
</dbReference>
<dbReference type="PANTHER" id="PTHR33841:SF1">
    <property type="entry name" value="DNA METHYLTRANSFERASE A"/>
    <property type="match status" value="1"/>
</dbReference>
<dbReference type="GO" id="GO:0003677">
    <property type="term" value="F:DNA binding"/>
    <property type="evidence" value="ECO:0007669"/>
    <property type="project" value="UniProtKB-KW"/>
</dbReference>
<keyword evidence="5" id="KW-0680">Restriction system</keyword>
<reference evidence="10 11" key="1">
    <citation type="journal article" date="2021" name="bioRxiv">
        <title>Unique metabolic strategies in Hadean analogues reveal hints for primordial physiology.</title>
        <authorList>
            <person name="Nobu M.K."/>
            <person name="Nakai R."/>
            <person name="Tamazawa S."/>
            <person name="Mori H."/>
            <person name="Toyoda A."/>
            <person name="Ijiri A."/>
            <person name="Suzuki S."/>
            <person name="Kurokawa K."/>
            <person name="Kamagata Y."/>
            <person name="Tamaki H."/>
        </authorList>
    </citation>
    <scope>NUCLEOTIDE SEQUENCE [LARGE SCALE GENOMIC DNA]</scope>
    <source>
        <strain evidence="10">BS525</strain>
    </source>
</reference>
<evidence type="ECO:0000313" key="11">
    <source>
        <dbReference type="Proteomes" id="UP000811545"/>
    </source>
</evidence>
<dbReference type="InterPro" id="IPR025931">
    <property type="entry name" value="TaqI_C"/>
</dbReference>
<dbReference type="GO" id="GO:0009307">
    <property type="term" value="P:DNA restriction-modification system"/>
    <property type="evidence" value="ECO:0007669"/>
    <property type="project" value="UniProtKB-KW"/>
</dbReference>